<name>A0ABP3B4L4_9FLAO</name>
<comment type="subcellular location">
    <subcellularLocation>
        <location evidence="1">Membrane</location>
        <topology evidence="1">Multi-pass membrane protein</topology>
    </subcellularLocation>
</comment>
<comment type="caution">
    <text evidence="12">The sequence shown here is derived from an EMBL/GenBank/DDBJ whole genome shotgun (WGS) entry which is preliminary data.</text>
</comment>
<dbReference type="Pfam" id="PF03412">
    <property type="entry name" value="Peptidase_C39"/>
    <property type="match status" value="1"/>
</dbReference>
<keyword evidence="7 10" id="KW-0472">Membrane</keyword>
<feature type="transmembrane region" description="Helical" evidence="10">
    <location>
        <begin position="288"/>
        <end position="313"/>
    </location>
</feature>
<accession>A0ABP3B4L4</accession>
<dbReference type="Gene3D" id="3.40.30.10">
    <property type="entry name" value="Glutaredoxin"/>
    <property type="match status" value="1"/>
</dbReference>
<evidence type="ECO:0000256" key="8">
    <source>
        <dbReference type="ARBA" id="ARBA00023157"/>
    </source>
</evidence>
<evidence type="ECO:0000256" key="4">
    <source>
        <dbReference type="ARBA" id="ARBA00022719"/>
    </source>
</evidence>
<keyword evidence="12" id="KW-0413">Isomerase</keyword>
<keyword evidence="5 10" id="KW-1133">Transmembrane helix</keyword>
<dbReference type="InterPro" id="IPR005074">
    <property type="entry name" value="Peptidase_C39"/>
</dbReference>
<evidence type="ECO:0000313" key="12">
    <source>
        <dbReference type="EMBL" id="EWH12771.1"/>
    </source>
</evidence>
<keyword evidence="13" id="KW-1185">Reference proteome</keyword>
<protein>
    <submittedName>
        <fullName evidence="12">Protein-disulfide isomerase</fullName>
    </submittedName>
</protein>
<dbReference type="Pfam" id="PF13462">
    <property type="entry name" value="Thioredoxin_4"/>
    <property type="match status" value="1"/>
</dbReference>
<evidence type="ECO:0000259" key="11">
    <source>
        <dbReference type="PROSITE" id="PS50990"/>
    </source>
</evidence>
<feature type="domain" description="Peptidase C39" evidence="11">
    <location>
        <begin position="1"/>
        <end position="119"/>
    </location>
</feature>
<dbReference type="Gene3D" id="3.90.70.10">
    <property type="entry name" value="Cysteine proteinases"/>
    <property type="match status" value="1"/>
</dbReference>
<dbReference type="Gene3D" id="1.20.1440.130">
    <property type="entry name" value="VKOR domain"/>
    <property type="match status" value="1"/>
</dbReference>
<evidence type="ECO:0000256" key="5">
    <source>
        <dbReference type="ARBA" id="ARBA00022989"/>
    </source>
</evidence>
<keyword evidence="4" id="KW-0874">Quinone</keyword>
<dbReference type="InterPro" id="IPR036249">
    <property type="entry name" value="Thioredoxin-like_sf"/>
</dbReference>
<evidence type="ECO:0000256" key="6">
    <source>
        <dbReference type="ARBA" id="ARBA00023002"/>
    </source>
</evidence>
<dbReference type="Pfam" id="PF07884">
    <property type="entry name" value="VKOR"/>
    <property type="match status" value="1"/>
</dbReference>
<evidence type="ECO:0000256" key="1">
    <source>
        <dbReference type="ARBA" id="ARBA00004141"/>
    </source>
</evidence>
<keyword evidence="6" id="KW-0560">Oxidoreductase</keyword>
<evidence type="ECO:0000256" key="3">
    <source>
        <dbReference type="ARBA" id="ARBA00022692"/>
    </source>
</evidence>
<sequence>MNNYLTTTQKILDLLQIKSTKKFISESLESHPDYPSLLSITDTLDKYNIETLGIKIKEERLEEVPLPCIAQVEVNNTPLFYAITEIDSNTITYFDENNKIANESKDSFLKKWTGICLLVEKTEQSKEPNIEQTLAKKKTLTLFATIIGLLLSLWLVFSFLQTASGSASSNVLMILYTSLKMIGLATAVFLLWFEVDKYNPTLQNFCSGGKKVSCDQVLNSKHAYILNGTVSISAVTFGYFFASITLLVTSGFSSSALALLNILSVLAIPAIIYSLYTQAVVIKKWCKFCIVILTVLAVENLLTFFTGGLSLSINIPDTLLFFALLITPIPLWTLLKPRLEKGKETTMLKRSLQKIKNNKTVFESLHAKSDKIKTNPEGLGLLLKSENPKYHIIKVCNPYCGPCASAHPILDELYHKGIIDLQILFTASADETDRKYAPVNHLLAIDTVNSTDTAKALDDWYMADIKDYENFANKYPLNGELKEQKHKIQKMNDWCKAENIMYTPTIYVNGYKLTNEYTIEDLKEVLQ</sequence>
<feature type="transmembrane region" description="Helical" evidence="10">
    <location>
        <begin position="319"/>
        <end position="335"/>
    </location>
</feature>
<keyword evidence="8" id="KW-1015">Disulfide bond</keyword>
<evidence type="ECO:0000256" key="2">
    <source>
        <dbReference type="ARBA" id="ARBA00006214"/>
    </source>
</evidence>
<feature type="transmembrane region" description="Helical" evidence="10">
    <location>
        <begin position="254"/>
        <end position="276"/>
    </location>
</feature>
<organism evidence="12 13">
    <name type="scientific">Cellulophaga geojensis KL-A</name>
    <dbReference type="NCBI Taxonomy" id="1328323"/>
    <lineage>
        <taxon>Bacteria</taxon>
        <taxon>Pseudomonadati</taxon>
        <taxon>Bacteroidota</taxon>
        <taxon>Flavobacteriia</taxon>
        <taxon>Flavobacteriales</taxon>
        <taxon>Flavobacteriaceae</taxon>
        <taxon>Cellulophaga</taxon>
    </lineage>
</organism>
<evidence type="ECO:0000256" key="7">
    <source>
        <dbReference type="ARBA" id="ARBA00023136"/>
    </source>
</evidence>
<feature type="transmembrane region" description="Helical" evidence="10">
    <location>
        <begin position="172"/>
        <end position="193"/>
    </location>
</feature>
<keyword evidence="3 10" id="KW-0812">Transmembrane</keyword>
<dbReference type="SMART" id="SM00756">
    <property type="entry name" value="VKc"/>
    <property type="match status" value="1"/>
</dbReference>
<dbReference type="Proteomes" id="UP000019275">
    <property type="component" value="Unassembled WGS sequence"/>
</dbReference>
<dbReference type="EMBL" id="ARZX01000018">
    <property type="protein sequence ID" value="EWH12771.1"/>
    <property type="molecule type" value="Genomic_DNA"/>
</dbReference>
<gene>
    <name evidence="12" type="ORF">KLA_13334</name>
</gene>
<dbReference type="InterPro" id="IPR038354">
    <property type="entry name" value="VKOR_sf"/>
</dbReference>
<dbReference type="InterPro" id="IPR012336">
    <property type="entry name" value="Thioredoxin-like_fold"/>
</dbReference>
<feature type="transmembrane region" description="Helical" evidence="10">
    <location>
        <begin position="140"/>
        <end position="160"/>
    </location>
</feature>
<dbReference type="RefSeq" id="WP_034646351.1">
    <property type="nucleotide sequence ID" value="NZ_ARZX01000018.1"/>
</dbReference>
<proteinExistence type="inferred from homology"/>
<dbReference type="InterPro" id="IPR012932">
    <property type="entry name" value="VKOR"/>
</dbReference>
<reference evidence="12 13" key="1">
    <citation type="journal article" date="2014" name="Genome Announc.">
        <title>Draft Genome Sequence of the Carrageenan-Degrading Bacterium Cellulophaga sp. Strain KL-A, Isolated from Decaying Marine Algae.</title>
        <authorList>
            <person name="Shan D."/>
            <person name="Ying J."/>
            <person name="Li X."/>
            <person name="Gao Z."/>
            <person name="Wei G."/>
            <person name="Shao Z."/>
        </authorList>
    </citation>
    <scope>NUCLEOTIDE SEQUENCE [LARGE SCALE GENOMIC DNA]</scope>
    <source>
        <strain evidence="12 13">KL-A</strain>
    </source>
</reference>
<feature type="transmembrane region" description="Helical" evidence="10">
    <location>
        <begin position="224"/>
        <end position="248"/>
    </location>
</feature>
<keyword evidence="9" id="KW-0676">Redox-active center</keyword>
<dbReference type="CDD" id="cd12921">
    <property type="entry name" value="VKOR_4"/>
    <property type="match status" value="1"/>
</dbReference>
<evidence type="ECO:0000313" key="13">
    <source>
        <dbReference type="Proteomes" id="UP000019275"/>
    </source>
</evidence>
<dbReference type="SUPFAM" id="SSF52833">
    <property type="entry name" value="Thioredoxin-like"/>
    <property type="match status" value="1"/>
</dbReference>
<dbReference type="GO" id="GO:0016853">
    <property type="term" value="F:isomerase activity"/>
    <property type="evidence" value="ECO:0007669"/>
    <property type="project" value="UniProtKB-KW"/>
</dbReference>
<evidence type="ECO:0000256" key="9">
    <source>
        <dbReference type="ARBA" id="ARBA00023284"/>
    </source>
</evidence>
<dbReference type="PROSITE" id="PS50990">
    <property type="entry name" value="PEPTIDASE_C39"/>
    <property type="match status" value="1"/>
</dbReference>
<comment type="similarity">
    <text evidence="2">Belongs to the VKOR family.</text>
</comment>
<evidence type="ECO:0000256" key="10">
    <source>
        <dbReference type="SAM" id="Phobius"/>
    </source>
</evidence>